<evidence type="ECO:0000313" key="1">
    <source>
        <dbReference type="EMBL" id="AFL55244.1"/>
    </source>
</evidence>
<gene>
    <name evidence="1" type="ORF">USDA257_p05290</name>
</gene>
<proteinExistence type="predicted"/>
<geneLocation type="plasmid" evidence="2">
    <name>pUSDA257 fragment 7</name>
</geneLocation>
<dbReference type="GeneID" id="48977959"/>
<keyword evidence="1" id="KW-0614">Plasmid</keyword>
<sequence>MADGEKTGAATRLIKSVAPLTSTLAKVLRGAPTMVTIDYTGFLRSRRR</sequence>
<evidence type="ECO:0000313" key="2">
    <source>
        <dbReference type="Proteomes" id="UP000006180"/>
    </source>
</evidence>
<protein>
    <submittedName>
        <fullName evidence="1">Uncharacterized protein</fullName>
    </submittedName>
</protein>
<dbReference type="EMBL" id="CP003570">
    <property type="protein sequence ID" value="AFL55244.1"/>
    <property type="molecule type" value="Genomic_DNA"/>
</dbReference>
<reference evidence="1" key="1">
    <citation type="journal article" date="2012" name="J. Bacteriol.">
        <title>Complete genome sequence of the broad-host-range strain Sinorhizobium fredii USDA257.</title>
        <authorList>
            <person name="Schuldes J."/>
            <person name="Rodriguez Orbegoso M."/>
            <person name="Schmeisser C."/>
            <person name="Krishnan H.B."/>
            <person name="Daniel R."/>
            <person name="Streit W.R."/>
        </authorList>
    </citation>
    <scope>NUCLEOTIDE SEQUENCE [LARGE SCALE GENOMIC DNA]</scope>
    <source>
        <strain evidence="1">USDA 257</strain>
        <plasmid evidence="1">pUSDA257</plasmid>
    </source>
</reference>
<dbReference type="HOGENOM" id="CLU_3157059_0_0_5"/>
<accession>I3XH88</accession>
<organism evidence="1">
    <name type="scientific">Sinorhizobium fredii (strain USDA 257)</name>
    <dbReference type="NCBI Taxonomy" id="1185652"/>
    <lineage>
        <taxon>Bacteria</taxon>
        <taxon>Pseudomonadati</taxon>
        <taxon>Pseudomonadota</taxon>
        <taxon>Alphaproteobacteria</taxon>
        <taxon>Hyphomicrobiales</taxon>
        <taxon>Rhizobiaceae</taxon>
        <taxon>Sinorhizobium/Ensifer group</taxon>
        <taxon>Sinorhizobium</taxon>
    </lineage>
</organism>
<dbReference type="RefSeq" id="WP_014858052.1">
    <property type="nucleotide sequence ID" value="NT_187165.1"/>
</dbReference>
<name>I3XH88_SINF2</name>
<dbReference type="AlphaFoldDB" id="I3XH88"/>